<dbReference type="InterPro" id="IPR001296">
    <property type="entry name" value="Glyco_trans_1"/>
</dbReference>
<proteinExistence type="predicted"/>
<feature type="domain" description="Glycosyl transferase family 1" evidence="3">
    <location>
        <begin position="184"/>
        <end position="337"/>
    </location>
</feature>
<keyword evidence="2 4" id="KW-0808">Transferase</keyword>
<dbReference type="GO" id="GO:0016757">
    <property type="term" value="F:glycosyltransferase activity"/>
    <property type="evidence" value="ECO:0007669"/>
    <property type="project" value="UniProtKB-KW"/>
</dbReference>
<evidence type="ECO:0000259" key="3">
    <source>
        <dbReference type="Pfam" id="PF00534"/>
    </source>
</evidence>
<dbReference type="AlphaFoldDB" id="A0A9X4MD60"/>
<dbReference type="Pfam" id="PF00534">
    <property type="entry name" value="Glycos_transf_1"/>
    <property type="match status" value="1"/>
</dbReference>
<dbReference type="CDD" id="cd03801">
    <property type="entry name" value="GT4_PimA-like"/>
    <property type="match status" value="1"/>
</dbReference>
<evidence type="ECO:0000313" key="5">
    <source>
        <dbReference type="Proteomes" id="UP001152872"/>
    </source>
</evidence>
<protein>
    <submittedName>
        <fullName evidence="4">Glycosyltransferase family 4 protein</fullName>
        <ecNumber evidence="4">2.4.-.-</ecNumber>
    </submittedName>
</protein>
<evidence type="ECO:0000256" key="2">
    <source>
        <dbReference type="ARBA" id="ARBA00022679"/>
    </source>
</evidence>
<dbReference type="Proteomes" id="UP001152872">
    <property type="component" value="Unassembled WGS sequence"/>
</dbReference>
<evidence type="ECO:0000256" key="1">
    <source>
        <dbReference type="ARBA" id="ARBA00022676"/>
    </source>
</evidence>
<accession>A0A9X4MD60</accession>
<name>A0A9X4MD60_9CYAN</name>
<dbReference type="EC" id="2.4.-.-" evidence="4"/>
<evidence type="ECO:0000313" key="4">
    <source>
        <dbReference type="EMBL" id="MDG3497434.1"/>
    </source>
</evidence>
<dbReference type="SUPFAM" id="SSF53756">
    <property type="entry name" value="UDP-Glycosyltransferase/glycogen phosphorylase"/>
    <property type="match status" value="1"/>
</dbReference>
<dbReference type="RefSeq" id="WP_009629669.1">
    <property type="nucleotide sequence ID" value="NZ_VBTY01000367.1"/>
</dbReference>
<dbReference type="EMBL" id="VBTY01000367">
    <property type="protein sequence ID" value="MDG3497434.1"/>
    <property type="molecule type" value="Genomic_DNA"/>
</dbReference>
<keyword evidence="5" id="KW-1185">Reference proteome</keyword>
<sequence>MKKVQHCSTGSNASVGGIESYLNGLLISLPEIYDPQIVNSLDDIDQSQCKLLHVHDAALLKSLNNQCPAVYTLHNHNIYCPSGSKYLSNQKKICDRQMSLLGCTWGHLVDGCGSRRPHTIMTNLSRAYSEFTEIKRLGITAIANSDYVRSQLIANGLPASQVVTVRCGIAKPSSPHLPLERAIHDQQHIFFAGRIVPEKGLDWLLRTMPRLDARIHLDIAGEGWAMPQVRKLAEDLDLSDRITWHGWCQREKLENLYRQSFAVIFPSVWPEPAGLVTLESYARFRAVIASAVGGIPEHIEDGKTGILVEPHNIEQLAATITDLANNFDKARAIGIAGNELFHAEFTLDIHAQRLEAIYELAIAKFHASSSSASS</sequence>
<gene>
    <name evidence="4" type="ORF">FEV09_23185</name>
</gene>
<organism evidence="4 5">
    <name type="scientific">Pseudanabaena catenata USMAC16</name>
    <dbReference type="NCBI Taxonomy" id="1855837"/>
    <lineage>
        <taxon>Bacteria</taxon>
        <taxon>Bacillati</taxon>
        <taxon>Cyanobacteriota</taxon>
        <taxon>Cyanophyceae</taxon>
        <taxon>Pseudanabaenales</taxon>
        <taxon>Pseudanabaenaceae</taxon>
        <taxon>Pseudanabaena</taxon>
    </lineage>
</organism>
<reference evidence="4" key="1">
    <citation type="submission" date="2019-05" db="EMBL/GenBank/DDBJ databases">
        <title>Whole genome sequencing of Pseudanabaena catenata USMAC16.</title>
        <authorList>
            <person name="Khan Z."/>
            <person name="Omar W.M."/>
            <person name="Convey P."/>
            <person name="Merican F."/>
            <person name="Najimudin N."/>
        </authorList>
    </citation>
    <scope>NUCLEOTIDE SEQUENCE</scope>
    <source>
        <strain evidence="4">USMAC16</strain>
    </source>
</reference>
<dbReference type="PANTHER" id="PTHR12526:SF510">
    <property type="entry name" value="D-INOSITOL 3-PHOSPHATE GLYCOSYLTRANSFERASE"/>
    <property type="match status" value="1"/>
</dbReference>
<keyword evidence="1 4" id="KW-0328">Glycosyltransferase</keyword>
<comment type="caution">
    <text evidence="4">The sequence shown here is derived from an EMBL/GenBank/DDBJ whole genome shotgun (WGS) entry which is preliminary data.</text>
</comment>
<dbReference type="PANTHER" id="PTHR12526">
    <property type="entry name" value="GLYCOSYLTRANSFERASE"/>
    <property type="match status" value="1"/>
</dbReference>
<dbReference type="Gene3D" id="3.40.50.2000">
    <property type="entry name" value="Glycogen Phosphorylase B"/>
    <property type="match status" value="2"/>
</dbReference>